<feature type="region of interest" description="Disordered" evidence="1">
    <location>
        <begin position="1"/>
        <end position="58"/>
    </location>
</feature>
<feature type="compositionally biased region" description="Polar residues" evidence="1">
    <location>
        <begin position="121"/>
        <end position="155"/>
    </location>
</feature>
<feature type="compositionally biased region" description="Low complexity" evidence="1">
    <location>
        <begin position="44"/>
        <end position="53"/>
    </location>
</feature>
<name>A0ABR1VXV3_9PEZI</name>
<gene>
    <name evidence="2" type="ORF">PG997_009668</name>
</gene>
<feature type="compositionally biased region" description="Low complexity" evidence="1">
    <location>
        <begin position="216"/>
        <end position="233"/>
    </location>
</feature>
<reference evidence="2 3" key="1">
    <citation type="submission" date="2023-01" db="EMBL/GenBank/DDBJ databases">
        <title>Analysis of 21 Apiospora genomes using comparative genomics revels a genus with tremendous synthesis potential of carbohydrate active enzymes and secondary metabolites.</title>
        <authorList>
            <person name="Sorensen T."/>
        </authorList>
    </citation>
    <scope>NUCLEOTIDE SEQUENCE [LARGE SCALE GENOMIC DNA]</scope>
    <source>
        <strain evidence="2 3">CBS 114990</strain>
    </source>
</reference>
<evidence type="ECO:0000313" key="3">
    <source>
        <dbReference type="Proteomes" id="UP001433268"/>
    </source>
</evidence>
<dbReference type="EMBL" id="JAQQWN010000007">
    <property type="protein sequence ID" value="KAK8075005.1"/>
    <property type="molecule type" value="Genomic_DNA"/>
</dbReference>
<protein>
    <submittedName>
        <fullName evidence="2">Uncharacterized protein</fullName>
    </submittedName>
</protein>
<evidence type="ECO:0000256" key="1">
    <source>
        <dbReference type="SAM" id="MobiDB-lite"/>
    </source>
</evidence>
<feature type="region of interest" description="Disordered" evidence="1">
    <location>
        <begin position="93"/>
        <end position="155"/>
    </location>
</feature>
<feature type="compositionally biased region" description="Low complexity" evidence="1">
    <location>
        <begin position="167"/>
        <end position="177"/>
    </location>
</feature>
<feature type="region of interest" description="Disordered" evidence="1">
    <location>
        <begin position="167"/>
        <end position="281"/>
    </location>
</feature>
<dbReference type="RefSeq" id="XP_066665945.1">
    <property type="nucleotide sequence ID" value="XM_066813983.1"/>
</dbReference>
<feature type="compositionally biased region" description="Polar residues" evidence="1">
    <location>
        <begin position="256"/>
        <end position="277"/>
    </location>
</feature>
<feature type="compositionally biased region" description="Low complexity" evidence="1">
    <location>
        <begin position="184"/>
        <end position="202"/>
    </location>
</feature>
<keyword evidence="3" id="KW-1185">Reference proteome</keyword>
<organism evidence="2 3">
    <name type="scientific">Apiospora hydei</name>
    <dbReference type="NCBI Taxonomy" id="1337664"/>
    <lineage>
        <taxon>Eukaryota</taxon>
        <taxon>Fungi</taxon>
        <taxon>Dikarya</taxon>
        <taxon>Ascomycota</taxon>
        <taxon>Pezizomycotina</taxon>
        <taxon>Sordariomycetes</taxon>
        <taxon>Xylariomycetidae</taxon>
        <taxon>Amphisphaeriales</taxon>
        <taxon>Apiosporaceae</taxon>
        <taxon>Apiospora</taxon>
    </lineage>
</organism>
<evidence type="ECO:0000313" key="2">
    <source>
        <dbReference type="EMBL" id="KAK8075005.1"/>
    </source>
</evidence>
<accession>A0ABR1VXV3</accession>
<comment type="caution">
    <text evidence="2">The sequence shown here is derived from an EMBL/GenBank/DDBJ whole genome shotgun (WGS) entry which is preliminary data.</text>
</comment>
<dbReference type="GeneID" id="92047043"/>
<feature type="compositionally biased region" description="Polar residues" evidence="1">
    <location>
        <begin position="234"/>
        <end position="243"/>
    </location>
</feature>
<proteinExistence type="predicted"/>
<feature type="compositionally biased region" description="Polar residues" evidence="1">
    <location>
        <begin position="203"/>
        <end position="212"/>
    </location>
</feature>
<sequence length="306" mass="32246">MDARPTTADSKHHYPPKLLWSRSTSSPVVPRLNSVLSPTPPASATPLSPATLSKSPHSGQPHIDLIPILFPQQSSLYQAQLLQYNKLIAPSRGRGGGTGGLQTPPLPPILSTPTIHIGGNRSRSTSKVSNNKDSTRSKPGSQTCHGNRGLPNTTNKASCAVITGKESSASLSIPSPSNKMPQKPQARTTAAPSAPAPVTSNPNQNQKTQNTLPVRPTAASTSPATLASVAPPTHSNSVPSTPHQHARKFSFESREPSPTANHGHSPRSAYSETNGNLPSLRPLPLAVVDVNMRLYRSAQGDECLTV</sequence>
<dbReference type="Proteomes" id="UP001433268">
    <property type="component" value="Unassembled WGS sequence"/>
</dbReference>